<dbReference type="PROSITE" id="PS51257">
    <property type="entry name" value="PROKAR_LIPOPROTEIN"/>
    <property type="match status" value="1"/>
</dbReference>
<sequence length="111" mass="12289">MKPRTLWPVLAAALLLGACTSLPVELGSRSSQTLPPKNASVREIQAQACGWRLLIIGHGIRNHAAHAYQDLLAQAQGDYIAEVQVEQSWTNAIVYRQWCTRLKAKAYHAAR</sequence>
<dbReference type="Proteomes" id="UP000199233">
    <property type="component" value="Unassembled WGS sequence"/>
</dbReference>
<dbReference type="RefSeq" id="WP_093284468.1">
    <property type="nucleotide sequence ID" value="NZ_FOFS01000005.1"/>
</dbReference>
<evidence type="ECO:0000313" key="3">
    <source>
        <dbReference type="Proteomes" id="UP000199233"/>
    </source>
</evidence>
<dbReference type="OrthoDB" id="7065089at2"/>
<dbReference type="AlphaFoldDB" id="A0A1H9F7Y7"/>
<keyword evidence="3" id="KW-1185">Reference proteome</keyword>
<proteinExistence type="predicted"/>
<dbReference type="STRING" id="489703.SAMN04488038_105265"/>
<accession>A0A1H9F7Y7</accession>
<protein>
    <recommendedName>
        <fullName evidence="4">Lipoprotein</fullName>
    </recommendedName>
</protein>
<name>A0A1H9F7Y7_9GAMM</name>
<reference evidence="2 3" key="1">
    <citation type="submission" date="2016-10" db="EMBL/GenBank/DDBJ databases">
        <authorList>
            <person name="de Groot N.N."/>
        </authorList>
    </citation>
    <scope>NUCLEOTIDE SEQUENCE [LARGE SCALE GENOMIC DNA]</scope>
    <source>
        <strain evidence="2 3">DSM 25927</strain>
    </source>
</reference>
<feature type="chain" id="PRO_5011749437" description="Lipoprotein" evidence="1">
    <location>
        <begin position="24"/>
        <end position="111"/>
    </location>
</feature>
<organism evidence="2 3">
    <name type="scientific">Solimonas aquatica</name>
    <dbReference type="NCBI Taxonomy" id="489703"/>
    <lineage>
        <taxon>Bacteria</taxon>
        <taxon>Pseudomonadati</taxon>
        <taxon>Pseudomonadota</taxon>
        <taxon>Gammaproteobacteria</taxon>
        <taxon>Nevskiales</taxon>
        <taxon>Nevskiaceae</taxon>
        <taxon>Solimonas</taxon>
    </lineage>
</organism>
<keyword evidence="1" id="KW-0732">Signal</keyword>
<gene>
    <name evidence="2" type="ORF">SAMN04488038_105265</name>
</gene>
<dbReference type="EMBL" id="FOFS01000005">
    <property type="protein sequence ID" value="SEQ33398.1"/>
    <property type="molecule type" value="Genomic_DNA"/>
</dbReference>
<feature type="signal peptide" evidence="1">
    <location>
        <begin position="1"/>
        <end position="23"/>
    </location>
</feature>
<evidence type="ECO:0008006" key="4">
    <source>
        <dbReference type="Google" id="ProtNLM"/>
    </source>
</evidence>
<evidence type="ECO:0000313" key="2">
    <source>
        <dbReference type="EMBL" id="SEQ33398.1"/>
    </source>
</evidence>
<evidence type="ECO:0000256" key="1">
    <source>
        <dbReference type="SAM" id="SignalP"/>
    </source>
</evidence>